<sequence>MAPAMKMTHATEARSLQKQSPNTVPPPRLSVSLEQLPTDFSFSLYLSPRDLSISASPFLITNNDAALPDSHIILLALNEECRILRRGAFYHLPLRSDVTKGHPCDIVFVDETWGDKGNAVWDASNWKQRLDMCDATRKMRHTETVIAICTRILKVDLPAPFQAHEMSHPYANTSDPVVSKYGNIIAYSRPLEDQSRVVLLYPNHHSPPFLWPEAIAESPQCCTSFPTPNDLSETYLLHWQVGGPVFARESVLVADTKKWDQVTQYLQAPVPNNREVVVCLLHVWNKCHGCVNIPSTVTQKQTCTENWGGVFEDVKDRWSDLEKRIDGQDLATREAMLKFWPTE</sequence>
<evidence type="ECO:0000256" key="1">
    <source>
        <dbReference type="SAM" id="MobiDB-lite"/>
    </source>
</evidence>
<accession>A0AAN6IKN9</accession>
<protein>
    <submittedName>
        <fullName evidence="2">Uncharacterized protein</fullName>
    </submittedName>
</protein>
<dbReference type="EMBL" id="MU404350">
    <property type="protein sequence ID" value="KAI1618729.1"/>
    <property type="molecule type" value="Genomic_DNA"/>
</dbReference>
<reference evidence="2" key="1">
    <citation type="journal article" date="2022" name="bioRxiv">
        <title>Deciphering the potential niche of two novel black yeast fungi from a biological soil crust based on their genomes, phenotypes, and melanin regulation.</title>
        <authorList>
            <consortium name="DOE Joint Genome Institute"/>
            <person name="Carr E.C."/>
            <person name="Barton Q."/>
            <person name="Grambo S."/>
            <person name="Sullivan M."/>
            <person name="Renfro C.M."/>
            <person name="Kuo A."/>
            <person name="Pangilinan J."/>
            <person name="Lipzen A."/>
            <person name="Keymanesh K."/>
            <person name="Savage E."/>
            <person name="Barry K."/>
            <person name="Grigoriev I.V."/>
            <person name="Riekhof W.R."/>
            <person name="Harris S.S."/>
        </authorList>
    </citation>
    <scope>NUCLEOTIDE SEQUENCE</scope>
    <source>
        <strain evidence="2">JF 03-4F</strain>
    </source>
</reference>
<keyword evidence="3" id="KW-1185">Reference proteome</keyword>
<proteinExistence type="predicted"/>
<evidence type="ECO:0000313" key="2">
    <source>
        <dbReference type="EMBL" id="KAI1618729.1"/>
    </source>
</evidence>
<comment type="caution">
    <text evidence="2">The sequence shown here is derived from an EMBL/GenBank/DDBJ whole genome shotgun (WGS) entry which is preliminary data.</text>
</comment>
<dbReference type="Proteomes" id="UP001203852">
    <property type="component" value="Unassembled WGS sequence"/>
</dbReference>
<feature type="region of interest" description="Disordered" evidence="1">
    <location>
        <begin position="1"/>
        <end position="29"/>
    </location>
</feature>
<dbReference type="AlphaFoldDB" id="A0AAN6IKN9"/>
<name>A0AAN6IKN9_9EURO</name>
<organism evidence="2 3">
    <name type="scientific">Exophiala viscosa</name>
    <dbReference type="NCBI Taxonomy" id="2486360"/>
    <lineage>
        <taxon>Eukaryota</taxon>
        <taxon>Fungi</taxon>
        <taxon>Dikarya</taxon>
        <taxon>Ascomycota</taxon>
        <taxon>Pezizomycotina</taxon>
        <taxon>Eurotiomycetes</taxon>
        <taxon>Chaetothyriomycetidae</taxon>
        <taxon>Chaetothyriales</taxon>
        <taxon>Herpotrichiellaceae</taxon>
        <taxon>Exophiala</taxon>
    </lineage>
</organism>
<evidence type="ECO:0000313" key="3">
    <source>
        <dbReference type="Proteomes" id="UP001203852"/>
    </source>
</evidence>
<gene>
    <name evidence="2" type="ORF">EDD36DRAFT_40156</name>
</gene>